<dbReference type="GO" id="GO:0032543">
    <property type="term" value="P:mitochondrial translation"/>
    <property type="evidence" value="ECO:0007669"/>
    <property type="project" value="TreeGrafter"/>
</dbReference>
<dbReference type="GO" id="GO:0005763">
    <property type="term" value="C:mitochondrial small ribosomal subunit"/>
    <property type="evidence" value="ECO:0007669"/>
    <property type="project" value="TreeGrafter"/>
</dbReference>
<dbReference type="EMBL" id="KZ454988">
    <property type="protein sequence ID" value="PKI85251.1"/>
    <property type="molecule type" value="Genomic_DNA"/>
</dbReference>
<feature type="region of interest" description="Disordered" evidence="1">
    <location>
        <begin position="61"/>
        <end position="92"/>
    </location>
</feature>
<dbReference type="PANTHER" id="PTHR28158">
    <property type="entry name" value="37S RIBOSOMAL PROTEIN S35, MITOCHONDRIAL"/>
    <property type="match status" value="1"/>
</dbReference>
<evidence type="ECO:0000313" key="3">
    <source>
        <dbReference type="Proteomes" id="UP000232875"/>
    </source>
</evidence>
<keyword evidence="3" id="KW-1185">Reference proteome</keyword>
<proteinExistence type="predicted"/>
<evidence type="ECO:0000313" key="2">
    <source>
        <dbReference type="EMBL" id="PKI85251.1"/>
    </source>
</evidence>
<dbReference type="OrthoDB" id="10052321at2759"/>
<dbReference type="PANTHER" id="PTHR28158:SF1">
    <property type="entry name" value="SMALL RIBOSOMAL SUBUNIT PROTEIN MS45"/>
    <property type="match status" value="1"/>
</dbReference>
<dbReference type="InterPro" id="IPR021036">
    <property type="entry name" value="Ribosomal_mS45"/>
</dbReference>
<evidence type="ECO:0000256" key="1">
    <source>
        <dbReference type="SAM" id="MobiDB-lite"/>
    </source>
</evidence>
<dbReference type="Proteomes" id="UP000232875">
    <property type="component" value="Unassembled WGS sequence"/>
</dbReference>
<sequence>MWRLHTEAPGQWTVRSLAQKFRLTLERAESILRLKALEEMWKKENKPLQTELQRNMERLLGSRPSFTNDPRPTLQTAPHSPRGAPYEEFGESQNVLKAPSALALAIRRSNEVHAQAMAEMPTGAPVKKGSSTRVVDATTPTRAPVRIVSVSPGSYSGVGTLARNKKRAAHRAKQREARRAKKT</sequence>
<dbReference type="GO" id="GO:0003735">
    <property type="term" value="F:structural constituent of ribosome"/>
    <property type="evidence" value="ECO:0007669"/>
    <property type="project" value="TreeGrafter"/>
</dbReference>
<protein>
    <submittedName>
        <fullName evidence="2">Uncharacterized protein</fullName>
    </submittedName>
</protein>
<reference evidence="2 3" key="1">
    <citation type="submission" date="2017-10" db="EMBL/GenBank/DDBJ databases">
        <title>A novel species of cold-tolerant Malassezia isolated from bats.</title>
        <authorList>
            <person name="Lorch J.M."/>
            <person name="Palmer J.M."/>
            <person name="Vanderwolf K.J."/>
            <person name="Schmidt K.Z."/>
            <person name="Verant M.L."/>
            <person name="Weller T.J."/>
            <person name="Blehert D.S."/>
        </authorList>
    </citation>
    <scope>NUCLEOTIDE SEQUENCE [LARGE SCALE GENOMIC DNA]</scope>
    <source>
        <strain evidence="2 3">NWHC:44797-103</strain>
    </source>
</reference>
<dbReference type="Pfam" id="PF12298">
    <property type="entry name" value="Bot1p"/>
    <property type="match status" value="1"/>
</dbReference>
<organism evidence="2 3">
    <name type="scientific">Malassezia vespertilionis</name>
    <dbReference type="NCBI Taxonomy" id="2020962"/>
    <lineage>
        <taxon>Eukaryota</taxon>
        <taxon>Fungi</taxon>
        <taxon>Dikarya</taxon>
        <taxon>Basidiomycota</taxon>
        <taxon>Ustilaginomycotina</taxon>
        <taxon>Malasseziomycetes</taxon>
        <taxon>Malasseziales</taxon>
        <taxon>Malasseziaceae</taxon>
        <taxon>Malassezia</taxon>
    </lineage>
</organism>
<accession>A0A2N1JFC1</accession>
<gene>
    <name evidence="2" type="ORF">MVES_000961</name>
</gene>
<feature type="compositionally biased region" description="Polar residues" evidence="1">
    <location>
        <begin position="64"/>
        <end position="78"/>
    </location>
</feature>
<feature type="compositionally biased region" description="Basic residues" evidence="1">
    <location>
        <begin position="163"/>
        <end position="183"/>
    </location>
</feature>
<dbReference type="AlphaFoldDB" id="A0A2N1JFC1"/>
<feature type="region of interest" description="Disordered" evidence="1">
    <location>
        <begin position="155"/>
        <end position="183"/>
    </location>
</feature>
<name>A0A2N1JFC1_9BASI</name>